<dbReference type="RefSeq" id="WP_268759261.1">
    <property type="nucleotide sequence ID" value="NZ_CP113836.1"/>
</dbReference>
<feature type="transmembrane region" description="Helical" evidence="8">
    <location>
        <begin position="393"/>
        <end position="415"/>
    </location>
</feature>
<feature type="region of interest" description="Disordered" evidence="7">
    <location>
        <begin position="690"/>
        <end position="737"/>
    </location>
</feature>
<reference evidence="10" key="1">
    <citation type="submission" date="2022-11" db="EMBL/GenBank/DDBJ databases">
        <authorList>
            <person name="Mo P."/>
        </authorList>
    </citation>
    <scope>NUCLEOTIDE SEQUENCE</scope>
    <source>
        <strain evidence="10">HUAS 11-8</strain>
    </source>
</reference>
<dbReference type="InterPro" id="IPR049453">
    <property type="entry name" value="Memb_transporter_dom"/>
</dbReference>
<keyword evidence="2" id="KW-1003">Cell membrane</keyword>
<evidence type="ECO:0000313" key="10">
    <source>
        <dbReference type="EMBL" id="WAL69174.1"/>
    </source>
</evidence>
<evidence type="ECO:0000256" key="6">
    <source>
        <dbReference type="ARBA" id="ARBA00043993"/>
    </source>
</evidence>
<evidence type="ECO:0000313" key="11">
    <source>
        <dbReference type="Proteomes" id="UP001163203"/>
    </source>
</evidence>
<protein>
    <submittedName>
        <fullName evidence="10">FUSC family protein</fullName>
    </submittedName>
</protein>
<feature type="transmembrane region" description="Helical" evidence="8">
    <location>
        <begin position="150"/>
        <end position="170"/>
    </location>
</feature>
<comment type="subcellular location">
    <subcellularLocation>
        <location evidence="1">Cell membrane</location>
        <topology evidence="1">Multi-pass membrane protein</topology>
    </subcellularLocation>
</comment>
<comment type="similarity">
    <text evidence="6">Belongs to the YccS/YhfK family.</text>
</comment>
<feature type="transmembrane region" description="Helical" evidence="8">
    <location>
        <begin position="427"/>
        <end position="458"/>
    </location>
</feature>
<evidence type="ECO:0000256" key="8">
    <source>
        <dbReference type="SAM" id="Phobius"/>
    </source>
</evidence>
<dbReference type="EMBL" id="CP113836">
    <property type="protein sequence ID" value="WAL69174.1"/>
    <property type="molecule type" value="Genomic_DNA"/>
</dbReference>
<evidence type="ECO:0000256" key="1">
    <source>
        <dbReference type="ARBA" id="ARBA00004651"/>
    </source>
</evidence>
<feature type="transmembrane region" description="Helical" evidence="8">
    <location>
        <begin position="29"/>
        <end position="46"/>
    </location>
</feature>
<feature type="compositionally biased region" description="Polar residues" evidence="7">
    <location>
        <begin position="698"/>
        <end position="711"/>
    </location>
</feature>
<keyword evidence="3 8" id="KW-0812">Transmembrane</keyword>
<proteinExistence type="inferred from homology"/>
<evidence type="ECO:0000259" key="9">
    <source>
        <dbReference type="Pfam" id="PF13515"/>
    </source>
</evidence>
<sequence length="737" mass="80360">MMERLLLMWDRLRDRLVAADPGLLRLRRALLAVFGIGLSIVVLLAAGRTIPTIMVAAVAAMQAAFTVNDRAPRAQVVTLVLAFCSGALSMTCAAFGQAAPPLDNLLFIVLIFLAVYAQRFAPRGNALGALAFFMFFFAMFLRIQPAQLPGYLLALLIGLCANGFVRFGVLRHDPDRELLRIRKAFRARLSAVARAAAAYLAGGGTEWRRQQLLRADSRLHEAVLMIEDAIGEVLDPPASDLLRRRAIEVELAAKWLSITTRRTSTEELPDEVRDELIGRLLRFESLIEHDPQELPVISDTDEFSRMLVSGSRLDRRGPGDDLRRAIAELALADVNAQRIAVHDYSAEAQIPEPEPPAKKRLVAYDNQTRSAIQAMIGGGLAMLGGELVSPQRWYWAVLTVFVVFLNTSTAGATLVKGMRRVSGTLVGIFGGMLLALLVTGNVTATVLLILACVFCVVYTARVSQVVVSFFVTCMLGLLYSLLGAFTLEVLWLRVAETAIGAIAGILAAIAVVPVRTRTVLRSDLESVLADLRDFLEAAESLLTGRENVNVIELSRELDRSVEQVRTTVEPLTHPMSVNSRRDYGSYVLTTLDRISFRARHVAARAEPGLLSADDRLTTLTGRLISNIGILLEAVGNGTQRRLDRGGETSVTTREDSAQARSVLLSLSRLDEAVIALGRVFGVRSTESVQANVRRRTRSVSAGTDSITNTSDAELAAPRRAEAGEGSRTTEPVRRSTQ</sequence>
<feature type="transmembrane region" description="Helical" evidence="8">
    <location>
        <begin position="126"/>
        <end position="144"/>
    </location>
</feature>
<gene>
    <name evidence="10" type="ORF">ORV05_15860</name>
</gene>
<feature type="transmembrane region" description="Helical" evidence="8">
    <location>
        <begin position="102"/>
        <end position="119"/>
    </location>
</feature>
<name>A0ABY7BCL9_9PSEU</name>
<keyword evidence="5 8" id="KW-0472">Membrane</keyword>
<dbReference type="Proteomes" id="UP001163203">
    <property type="component" value="Chromosome"/>
</dbReference>
<evidence type="ECO:0000256" key="3">
    <source>
        <dbReference type="ARBA" id="ARBA00022692"/>
    </source>
</evidence>
<evidence type="ECO:0000256" key="5">
    <source>
        <dbReference type="ARBA" id="ARBA00023136"/>
    </source>
</evidence>
<dbReference type="PANTHER" id="PTHR30509:SF9">
    <property type="entry name" value="MULTIDRUG RESISTANCE PROTEIN MDTO"/>
    <property type="match status" value="1"/>
</dbReference>
<feature type="domain" description="Integral membrane bound transporter" evidence="9">
    <location>
        <begin position="381"/>
        <end position="506"/>
    </location>
</feature>
<keyword evidence="11" id="KW-1185">Reference proteome</keyword>
<dbReference type="PANTHER" id="PTHR30509">
    <property type="entry name" value="P-HYDROXYBENZOIC ACID EFFLUX PUMP SUBUNIT-RELATED"/>
    <property type="match status" value="1"/>
</dbReference>
<evidence type="ECO:0000256" key="7">
    <source>
        <dbReference type="SAM" id="MobiDB-lite"/>
    </source>
</evidence>
<organism evidence="10 11">
    <name type="scientific">Amycolatopsis cynarae</name>
    <dbReference type="NCBI Taxonomy" id="2995223"/>
    <lineage>
        <taxon>Bacteria</taxon>
        <taxon>Bacillati</taxon>
        <taxon>Actinomycetota</taxon>
        <taxon>Actinomycetes</taxon>
        <taxon>Pseudonocardiales</taxon>
        <taxon>Pseudonocardiaceae</taxon>
        <taxon>Amycolatopsis</taxon>
    </lineage>
</organism>
<feature type="transmembrane region" description="Helical" evidence="8">
    <location>
        <begin position="465"/>
        <end position="485"/>
    </location>
</feature>
<evidence type="ECO:0000256" key="2">
    <source>
        <dbReference type="ARBA" id="ARBA00022475"/>
    </source>
</evidence>
<dbReference type="Pfam" id="PF13515">
    <property type="entry name" value="FUSC_2"/>
    <property type="match status" value="1"/>
</dbReference>
<feature type="transmembrane region" description="Helical" evidence="8">
    <location>
        <begin position="491"/>
        <end position="512"/>
    </location>
</feature>
<keyword evidence="4 8" id="KW-1133">Transmembrane helix</keyword>
<evidence type="ECO:0000256" key="4">
    <source>
        <dbReference type="ARBA" id="ARBA00022989"/>
    </source>
</evidence>
<accession>A0ABY7BCL9</accession>